<dbReference type="Gene3D" id="3.40.50.300">
    <property type="entry name" value="P-loop containing nucleotide triphosphate hydrolases"/>
    <property type="match status" value="1"/>
</dbReference>
<dbReference type="SMART" id="SM00862">
    <property type="entry name" value="Trans_reg_C"/>
    <property type="match status" value="1"/>
</dbReference>
<dbReference type="Gene3D" id="1.10.10.10">
    <property type="entry name" value="Winged helix-like DNA-binding domain superfamily/Winged helix DNA-binding domain"/>
    <property type="match status" value="1"/>
</dbReference>
<sequence length="943" mass="102900">MTLEIRFLGPWQVLADGEPVRLAGQRRIGVLARLALDAGQAVHADRLLTDIWADSSAATAAKQLHIVVSKLRETLAPHTTEEIIQTVPGSYRLALDPDHIDAHRFTRLAKRARTAQTQGATDAADTLYRRALHLWRGDPLAELAAPWARIEATRLDEEHLTVLEEHADLRLAAGDHQAVAADLAAHVRAHPLRERPAAQLMLALHRSGRPSDALAVYQDTRRTMISELGLEPGRELRRLHQAVLAKDPILDLSTPAQQITAGAPYIPAELPADTHAFTARAEEIHHLHTALGPAHGPAVTVIDGPGGIGKSALAVHVAHAMATRFTDGVIYLNLHGSTPGLDPLTPAQALSHLLRSLGLDAAATPATPADPAGPGEAAARYRSLTATCNLLVILDNARDAAQIRPLIPAGPGCRVLITCRDPLTTLDNARHLHLATLDTTDATALLSRLAGPDRARAEPQAVERIADLCGGFPLALRIVGARLAARPDWTLSDLERRLADATRRLDMLQYGDLAVRAGIAVSHQHLHDEPTGGDAARLLTLLGLLDLPTHTPAATAALTGWPHHRAEAALERLQDARLLEPAGLDRYQFHDLVGLYARERAHQDLPERERTSAVRRALHHYVTTIWMASTMLNSDPVLRCPVELPDSTFKDLAEAGRWVQDERDNLLAAAHQALAGPDPATAVGLVIGLHWPSCYQGWHTQLADVYAHAIEVADRIAAWEDKAQLRSFLGWVYRDQDRHDAAIAQLKTALTDWDRAGLPRRKAGAFNNLGVIHTLVGRFDEALGYFESALDLNDATERPGAMIAIRNNRVHVYYRQGRFDEAIAEARRLVELWPKVGTAAEAGIAHGSLGDAYRNAGRLTEAADSYATSVRLLRESGYSLQEAVCRWWFGTTLHALGRHGEAREQWEDSVGLLCDARLLTPREATEILAQPVPETPRPIKNML</sequence>
<dbReference type="CDD" id="cd15831">
    <property type="entry name" value="BTAD"/>
    <property type="match status" value="1"/>
</dbReference>
<dbReference type="InterPro" id="IPR001867">
    <property type="entry name" value="OmpR/PhoB-type_DNA-bd"/>
</dbReference>
<dbReference type="InterPro" id="IPR011990">
    <property type="entry name" value="TPR-like_helical_dom_sf"/>
</dbReference>
<keyword evidence="5" id="KW-0802">TPR repeat</keyword>
<protein>
    <submittedName>
        <fullName evidence="8">BTAD domain-containing putative transcriptional regulator</fullName>
    </submittedName>
</protein>
<dbReference type="Gene3D" id="1.25.40.10">
    <property type="entry name" value="Tetratricopeptide repeat domain"/>
    <property type="match status" value="2"/>
</dbReference>
<comment type="caution">
    <text evidence="8">The sequence shown here is derived from an EMBL/GenBank/DDBJ whole genome shotgun (WGS) entry which is preliminary data.</text>
</comment>
<evidence type="ECO:0000313" key="9">
    <source>
        <dbReference type="Proteomes" id="UP001500630"/>
    </source>
</evidence>
<dbReference type="InterPro" id="IPR036388">
    <property type="entry name" value="WH-like_DNA-bd_sf"/>
</dbReference>
<gene>
    <name evidence="8" type="ORF">GCM10022419_023150</name>
</gene>
<dbReference type="SMART" id="SM01043">
    <property type="entry name" value="BTAD"/>
    <property type="match status" value="1"/>
</dbReference>
<feature type="domain" description="Bacterial transcriptional activator" evidence="7">
    <location>
        <begin position="100"/>
        <end position="244"/>
    </location>
</feature>
<dbReference type="SMART" id="SM00028">
    <property type="entry name" value="TPR"/>
    <property type="match status" value="5"/>
</dbReference>
<dbReference type="PROSITE" id="PS50005">
    <property type="entry name" value="TPR"/>
    <property type="match status" value="1"/>
</dbReference>
<dbReference type="InterPro" id="IPR027417">
    <property type="entry name" value="P-loop_NTPase"/>
</dbReference>
<dbReference type="RefSeq" id="WP_345560967.1">
    <property type="nucleotide sequence ID" value="NZ_BAABDQ010000004.1"/>
</dbReference>
<dbReference type="PROSITE" id="PS50293">
    <property type="entry name" value="TPR_REGION"/>
    <property type="match status" value="1"/>
</dbReference>
<evidence type="ECO:0000259" key="6">
    <source>
        <dbReference type="SMART" id="SM00862"/>
    </source>
</evidence>
<accession>A0ABP6W0W1</accession>
<dbReference type="Pfam" id="PF03704">
    <property type="entry name" value="BTAD"/>
    <property type="match status" value="1"/>
</dbReference>
<dbReference type="Pfam" id="PF00486">
    <property type="entry name" value="Trans_reg_C"/>
    <property type="match status" value="1"/>
</dbReference>
<dbReference type="EMBL" id="BAABDQ010000004">
    <property type="protein sequence ID" value="GAA3542379.1"/>
    <property type="molecule type" value="Genomic_DNA"/>
</dbReference>
<evidence type="ECO:0000256" key="5">
    <source>
        <dbReference type="PROSITE-ProRule" id="PRU00339"/>
    </source>
</evidence>
<dbReference type="InterPro" id="IPR005158">
    <property type="entry name" value="BTAD"/>
</dbReference>
<dbReference type="PANTHER" id="PTHR35807:SF1">
    <property type="entry name" value="TRANSCRIPTIONAL REGULATOR REDD"/>
    <property type="match status" value="1"/>
</dbReference>
<dbReference type="InterPro" id="IPR051677">
    <property type="entry name" value="AfsR-DnrI-RedD_regulator"/>
</dbReference>
<feature type="domain" description="OmpR/PhoB-type" evidence="6">
    <location>
        <begin position="17"/>
        <end position="93"/>
    </location>
</feature>
<name>A0ABP6W0W1_9ACTN</name>
<dbReference type="InterPro" id="IPR019734">
    <property type="entry name" value="TPR_rpt"/>
</dbReference>
<reference evidence="9" key="1">
    <citation type="journal article" date="2019" name="Int. J. Syst. Evol. Microbiol.">
        <title>The Global Catalogue of Microorganisms (GCM) 10K type strain sequencing project: providing services to taxonomists for standard genome sequencing and annotation.</title>
        <authorList>
            <consortium name="The Broad Institute Genomics Platform"/>
            <consortium name="The Broad Institute Genome Sequencing Center for Infectious Disease"/>
            <person name="Wu L."/>
            <person name="Ma J."/>
        </authorList>
    </citation>
    <scope>NUCLEOTIDE SEQUENCE [LARGE SCALE GENOMIC DNA]</scope>
    <source>
        <strain evidence="9">JCM 17326</strain>
    </source>
</reference>
<evidence type="ECO:0000256" key="4">
    <source>
        <dbReference type="ARBA" id="ARBA00023163"/>
    </source>
</evidence>
<dbReference type="PANTHER" id="PTHR35807">
    <property type="entry name" value="TRANSCRIPTIONAL REGULATOR REDD-RELATED"/>
    <property type="match status" value="1"/>
</dbReference>
<dbReference type="Pfam" id="PF13432">
    <property type="entry name" value="TPR_16"/>
    <property type="match status" value="2"/>
</dbReference>
<keyword evidence="3" id="KW-0238">DNA-binding</keyword>
<evidence type="ECO:0000259" key="7">
    <source>
        <dbReference type="SMART" id="SM01043"/>
    </source>
</evidence>
<organism evidence="8 9">
    <name type="scientific">Nonomuraea rosea</name>
    <dbReference type="NCBI Taxonomy" id="638574"/>
    <lineage>
        <taxon>Bacteria</taxon>
        <taxon>Bacillati</taxon>
        <taxon>Actinomycetota</taxon>
        <taxon>Actinomycetes</taxon>
        <taxon>Streptosporangiales</taxon>
        <taxon>Streptosporangiaceae</taxon>
        <taxon>Nonomuraea</taxon>
    </lineage>
</organism>
<dbReference type="SUPFAM" id="SSF52540">
    <property type="entry name" value="P-loop containing nucleoside triphosphate hydrolases"/>
    <property type="match status" value="1"/>
</dbReference>
<dbReference type="PRINTS" id="PR00364">
    <property type="entry name" value="DISEASERSIST"/>
</dbReference>
<evidence type="ECO:0000256" key="3">
    <source>
        <dbReference type="ARBA" id="ARBA00023125"/>
    </source>
</evidence>
<evidence type="ECO:0000256" key="1">
    <source>
        <dbReference type="ARBA" id="ARBA00005820"/>
    </source>
</evidence>
<comment type="similarity">
    <text evidence="1">Belongs to the AfsR/DnrI/RedD regulatory family.</text>
</comment>
<dbReference type="SUPFAM" id="SSF48452">
    <property type="entry name" value="TPR-like"/>
    <property type="match status" value="3"/>
</dbReference>
<feature type="repeat" description="TPR" evidence="5">
    <location>
        <begin position="763"/>
        <end position="796"/>
    </location>
</feature>
<dbReference type="Proteomes" id="UP001500630">
    <property type="component" value="Unassembled WGS sequence"/>
</dbReference>
<dbReference type="InterPro" id="IPR016032">
    <property type="entry name" value="Sig_transdc_resp-reg_C-effctor"/>
</dbReference>
<keyword evidence="4" id="KW-0804">Transcription</keyword>
<evidence type="ECO:0000313" key="8">
    <source>
        <dbReference type="EMBL" id="GAA3542379.1"/>
    </source>
</evidence>
<keyword evidence="2" id="KW-0805">Transcription regulation</keyword>
<dbReference type="SUPFAM" id="SSF46894">
    <property type="entry name" value="C-terminal effector domain of the bipartite response regulators"/>
    <property type="match status" value="1"/>
</dbReference>
<keyword evidence="9" id="KW-1185">Reference proteome</keyword>
<evidence type="ECO:0000256" key="2">
    <source>
        <dbReference type="ARBA" id="ARBA00023015"/>
    </source>
</evidence>
<proteinExistence type="inferred from homology"/>